<reference evidence="1 2" key="1">
    <citation type="journal article" date="2015" name="Nature">
        <title>rRNA introns, odd ribosomes, and small enigmatic genomes across a large radiation of phyla.</title>
        <authorList>
            <person name="Brown C.T."/>
            <person name="Hug L.A."/>
            <person name="Thomas B.C."/>
            <person name="Sharon I."/>
            <person name="Castelle C.J."/>
            <person name="Singh A."/>
            <person name="Wilkins M.J."/>
            <person name="Williams K.H."/>
            <person name="Banfield J.F."/>
        </authorList>
    </citation>
    <scope>NUCLEOTIDE SEQUENCE [LARGE SCALE GENOMIC DNA]</scope>
</reference>
<accession>A0A0G0ZFX2</accession>
<sequence>MDASEVLTPQIKNDLLEKLCFGFSVLHARQVIGYTEESSKLLKLLIDGEYIESKLVSEAIHNRLLELGCAMQIMHLRTGTFPDHLGSNEVFGYALKHGKVHPADVTFDHGETAEEYILESDGLLEAVFDQLLSYKRPAEPLFSSKGGVCCGTCC</sequence>
<proteinExistence type="predicted"/>
<protein>
    <submittedName>
        <fullName evidence="1">Uncharacterized protein</fullName>
    </submittedName>
</protein>
<evidence type="ECO:0000313" key="2">
    <source>
        <dbReference type="Proteomes" id="UP000034704"/>
    </source>
</evidence>
<organism evidence="1 2">
    <name type="scientific">Candidatus Nomurabacteria bacterium GW2011_GWC2_42_20</name>
    <dbReference type="NCBI Taxonomy" id="1618756"/>
    <lineage>
        <taxon>Bacteria</taxon>
        <taxon>Candidatus Nomuraibacteriota</taxon>
    </lineage>
</organism>
<name>A0A0G0ZFX2_9BACT</name>
<dbReference type="EMBL" id="LCDG01000006">
    <property type="protein sequence ID" value="KKS47625.1"/>
    <property type="molecule type" value="Genomic_DNA"/>
</dbReference>
<dbReference type="AlphaFoldDB" id="A0A0G0ZFX2"/>
<dbReference type="Proteomes" id="UP000034704">
    <property type="component" value="Unassembled WGS sequence"/>
</dbReference>
<comment type="caution">
    <text evidence="1">The sequence shown here is derived from an EMBL/GenBank/DDBJ whole genome shotgun (WGS) entry which is preliminary data.</text>
</comment>
<evidence type="ECO:0000313" key="1">
    <source>
        <dbReference type="EMBL" id="KKS47625.1"/>
    </source>
</evidence>
<dbReference type="STRING" id="1618756.UV12_C0006G0049"/>
<gene>
    <name evidence="1" type="ORF">UV12_C0006G0049</name>
</gene>